<evidence type="ECO:0000313" key="4">
    <source>
        <dbReference type="Proteomes" id="UP001396334"/>
    </source>
</evidence>
<evidence type="ECO:0000256" key="2">
    <source>
        <dbReference type="SAM" id="Phobius"/>
    </source>
</evidence>
<dbReference type="SUPFAM" id="SSF54814">
    <property type="entry name" value="Prokaryotic type KH domain (KH-domain type II)"/>
    <property type="match status" value="1"/>
</dbReference>
<keyword evidence="2" id="KW-0472">Membrane</keyword>
<accession>A0ABR2PX98</accession>
<keyword evidence="2" id="KW-1133">Transmembrane helix</keyword>
<dbReference type="EMBL" id="JBBPBN010000050">
    <property type="protein sequence ID" value="KAK8993055.1"/>
    <property type="molecule type" value="Genomic_DNA"/>
</dbReference>
<proteinExistence type="predicted"/>
<protein>
    <submittedName>
        <fullName evidence="3">Uncharacterized protein</fullName>
    </submittedName>
</protein>
<sequence>MPTFTAVAALDRFLESKSADRFGLYSKPPLFPNSKLRRRNSCTSATEWKVDRPQISPALYATPEATPLPDSPFFFPPSPYIVNHKRRGPSLSRTSSEVISQRRTLEEDEFTKAKLAESKSLDISKGSSVAFGVHKPNKEKHQNHIDKSPVNVEKANVHGGSIQDEHRNGAHDVKFGSRNGEVRSCLMSDVSAIDGAPAKVGPMNLDRSGENEDLFDPNETSSASNNTEGDDHTVAETAARSGTSGVEFYDAWDELCPESAPQPAVRNIEAELCEIRSSLHVEIEKRKQAEEALNKIKCKWQTMRQELAVVGLSLPADLFVVTDDELAKPVEELRQQETVTRLVSLSVGRGIARAEMGMEMESQIESKNFEMARVLDRLHYYEAVNREMSQRNQEAIEMARRDRQRKKRRQRWVWGSIVTAITLGMVTLAWSYLPEGKGLLISPTSIPQTPGTDDAAVAKWHEKFTDVEEVIPVSAKHGHGVDDIKDWILSKLSTGPPYFPKDIVSEHPERFFVAEIIREKIFMQYRIEVPYACQGGKALKILGTTARLDVEDFLQKEVFLEV</sequence>
<feature type="region of interest" description="Disordered" evidence="1">
    <location>
        <begin position="195"/>
        <end position="232"/>
    </location>
</feature>
<keyword evidence="4" id="KW-1185">Reference proteome</keyword>
<name>A0ABR2PX98_9ROSI</name>
<dbReference type="PANTHER" id="PTHR35490:SF2">
    <property type="entry name" value="BACTERIOPHAGE N4 ADSORPTION B PROTEIN"/>
    <property type="match status" value="1"/>
</dbReference>
<gene>
    <name evidence="3" type="ORF">V6N11_049111</name>
</gene>
<keyword evidence="2" id="KW-0812">Transmembrane</keyword>
<comment type="caution">
    <text evidence="3">The sequence shown here is derived from an EMBL/GenBank/DDBJ whole genome shotgun (WGS) entry which is preliminary data.</text>
</comment>
<feature type="compositionally biased region" description="Polar residues" evidence="1">
    <location>
        <begin position="218"/>
        <end position="227"/>
    </location>
</feature>
<feature type="transmembrane region" description="Helical" evidence="2">
    <location>
        <begin position="412"/>
        <end position="433"/>
    </location>
</feature>
<organism evidence="3 4">
    <name type="scientific">Hibiscus sabdariffa</name>
    <name type="common">roselle</name>
    <dbReference type="NCBI Taxonomy" id="183260"/>
    <lineage>
        <taxon>Eukaryota</taxon>
        <taxon>Viridiplantae</taxon>
        <taxon>Streptophyta</taxon>
        <taxon>Embryophyta</taxon>
        <taxon>Tracheophyta</taxon>
        <taxon>Spermatophyta</taxon>
        <taxon>Magnoliopsida</taxon>
        <taxon>eudicotyledons</taxon>
        <taxon>Gunneridae</taxon>
        <taxon>Pentapetalae</taxon>
        <taxon>rosids</taxon>
        <taxon>malvids</taxon>
        <taxon>Malvales</taxon>
        <taxon>Malvaceae</taxon>
        <taxon>Malvoideae</taxon>
        <taxon>Hibiscus</taxon>
    </lineage>
</organism>
<dbReference type="PANTHER" id="PTHR35490">
    <property type="entry name" value="BACTERIOPHAGE N4 ADSORPTION B PROTEIN"/>
    <property type="match status" value="1"/>
</dbReference>
<reference evidence="3 4" key="1">
    <citation type="journal article" date="2024" name="G3 (Bethesda)">
        <title>Genome assembly of Hibiscus sabdariffa L. provides insights into metabolisms of medicinal natural products.</title>
        <authorList>
            <person name="Kim T."/>
        </authorList>
    </citation>
    <scope>NUCLEOTIDE SEQUENCE [LARGE SCALE GENOMIC DNA]</scope>
    <source>
        <strain evidence="3">TK-2024</strain>
        <tissue evidence="3">Old leaves</tissue>
    </source>
</reference>
<dbReference type="Proteomes" id="UP001396334">
    <property type="component" value="Unassembled WGS sequence"/>
</dbReference>
<evidence type="ECO:0000256" key="1">
    <source>
        <dbReference type="SAM" id="MobiDB-lite"/>
    </source>
</evidence>
<evidence type="ECO:0000313" key="3">
    <source>
        <dbReference type="EMBL" id="KAK8993055.1"/>
    </source>
</evidence>
<dbReference type="InterPro" id="IPR009019">
    <property type="entry name" value="KH_sf_prok-type"/>
</dbReference>